<reference evidence="4 5" key="1">
    <citation type="submission" date="2016-10" db="EMBL/GenBank/DDBJ databases">
        <authorList>
            <person name="Varghese N."/>
            <person name="Submissions S."/>
        </authorList>
    </citation>
    <scope>NUCLEOTIDE SEQUENCE [LARGE SCALE GENOMIC DNA]</scope>
    <source>
        <strain evidence="4 5">DSM 17997</strain>
    </source>
</reference>
<keyword evidence="1" id="KW-0597">Phosphoprotein</keyword>
<name>A0A1H3U1A5_9BACT</name>
<dbReference type="PANTHER" id="PTHR37299">
    <property type="entry name" value="TRANSCRIPTIONAL REGULATOR-RELATED"/>
    <property type="match status" value="1"/>
</dbReference>
<dbReference type="InterPro" id="IPR001789">
    <property type="entry name" value="Sig_transdc_resp-reg_receiver"/>
</dbReference>
<dbReference type="EMBL" id="FNQC01000025">
    <property type="protein sequence ID" value="SDZ56294.1"/>
    <property type="molecule type" value="Genomic_DNA"/>
</dbReference>
<feature type="domain" description="HTH LytTR-type" evidence="3">
    <location>
        <begin position="129"/>
        <end position="227"/>
    </location>
</feature>
<evidence type="ECO:0000313" key="5">
    <source>
        <dbReference type="Proteomes" id="UP000199663"/>
    </source>
</evidence>
<comment type="caution">
    <text evidence="4">The sequence shown here is derived from an EMBL/GenBank/DDBJ whole genome shotgun (WGS) entry which is preliminary data.</text>
</comment>
<dbReference type="Proteomes" id="UP000199663">
    <property type="component" value="Unassembled WGS sequence"/>
</dbReference>
<evidence type="ECO:0000259" key="3">
    <source>
        <dbReference type="PROSITE" id="PS50930"/>
    </source>
</evidence>
<dbReference type="SUPFAM" id="SSF52172">
    <property type="entry name" value="CheY-like"/>
    <property type="match status" value="1"/>
</dbReference>
<evidence type="ECO:0000256" key="1">
    <source>
        <dbReference type="PROSITE-ProRule" id="PRU00169"/>
    </source>
</evidence>
<dbReference type="Pfam" id="PF04397">
    <property type="entry name" value="LytTR"/>
    <property type="match status" value="1"/>
</dbReference>
<dbReference type="PANTHER" id="PTHR37299:SF1">
    <property type="entry name" value="STAGE 0 SPORULATION PROTEIN A HOMOLOG"/>
    <property type="match status" value="1"/>
</dbReference>
<proteinExistence type="predicted"/>
<sequence>MNCIIIDDDLLSRELLRKYISEIPELDLVGVCGSPMEGLDLTRNQKVDLIFLDVEMPEKSGIEFLQELKVKPLTIFVTSKPQYAFEAFEQDAVHYIVKPIDKLKLKKGVQKAIGMYAAEKPNVNESTHLFSKEDGGVVKIKIEDVLIIEASADYMIVHTLEKKHIVHITMKSLLDKLPRKDFSRIHRSYAVKLNKIQKIGRKSVFVNYKELPMSNTYKKTLIGLISEE</sequence>
<accession>A0A1H3U1A5</accession>
<dbReference type="Pfam" id="PF00072">
    <property type="entry name" value="Response_reg"/>
    <property type="match status" value="1"/>
</dbReference>
<dbReference type="InterPro" id="IPR007492">
    <property type="entry name" value="LytTR_DNA-bd_dom"/>
</dbReference>
<gene>
    <name evidence="4" type="ORF">SAMN05444412_12512</name>
</gene>
<keyword evidence="5" id="KW-1185">Reference proteome</keyword>
<dbReference type="InterPro" id="IPR046947">
    <property type="entry name" value="LytR-like"/>
</dbReference>
<dbReference type="Gene3D" id="2.40.50.1020">
    <property type="entry name" value="LytTr DNA-binding domain"/>
    <property type="match status" value="1"/>
</dbReference>
<dbReference type="Gene3D" id="3.40.50.2300">
    <property type="match status" value="1"/>
</dbReference>
<evidence type="ECO:0000259" key="2">
    <source>
        <dbReference type="PROSITE" id="PS50110"/>
    </source>
</evidence>
<feature type="domain" description="Response regulatory" evidence="2">
    <location>
        <begin position="2"/>
        <end position="113"/>
    </location>
</feature>
<dbReference type="PROSITE" id="PS50110">
    <property type="entry name" value="RESPONSE_REGULATORY"/>
    <property type="match status" value="1"/>
</dbReference>
<dbReference type="RefSeq" id="WP_019600495.1">
    <property type="nucleotide sequence ID" value="NZ_FNQC01000025.1"/>
</dbReference>
<dbReference type="SMART" id="SM00850">
    <property type="entry name" value="LytTR"/>
    <property type="match status" value="1"/>
</dbReference>
<evidence type="ECO:0000313" key="4">
    <source>
        <dbReference type="EMBL" id="SDZ56294.1"/>
    </source>
</evidence>
<dbReference type="SMART" id="SM00448">
    <property type="entry name" value="REC"/>
    <property type="match status" value="1"/>
</dbReference>
<dbReference type="InterPro" id="IPR011006">
    <property type="entry name" value="CheY-like_superfamily"/>
</dbReference>
<dbReference type="PROSITE" id="PS50930">
    <property type="entry name" value="HTH_LYTTR"/>
    <property type="match status" value="1"/>
</dbReference>
<protein>
    <submittedName>
        <fullName evidence="4">Two component transcriptional regulator, LytTR family</fullName>
    </submittedName>
</protein>
<organism evidence="4 5">
    <name type="scientific">Rhodonellum ikkaensis</name>
    <dbReference type="NCBI Taxonomy" id="336829"/>
    <lineage>
        <taxon>Bacteria</taxon>
        <taxon>Pseudomonadati</taxon>
        <taxon>Bacteroidota</taxon>
        <taxon>Cytophagia</taxon>
        <taxon>Cytophagales</taxon>
        <taxon>Cytophagaceae</taxon>
        <taxon>Rhodonellum</taxon>
    </lineage>
</organism>
<feature type="modified residue" description="4-aspartylphosphate" evidence="1">
    <location>
        <position position="53"/>
    </location>
</feature>